<comment type="function">
    <text evidence="1">Catalyzes the phosphorylation of the beta-carboxyl group of aspartic acid with ATP to yield 4-phospho-L-aspartate, which is involved in the branched biosynthetic pathway leading to the biosynthesis of amino acids threonine, isoleucine and methionine.</text>
</comment>
<feature type="binding site" evidence="14">
    <location>
        <position position="187"/>
    </location>
    <ligand>
        <name>ATP</name>
        <dbReference type="ChEBI" id="CHEBI:30616"/>
    </ligand>
</feature>
<feature type="domain" description="CASTOR ACT" evidence="18">
    <location>
        <begin position="331"/>
        <end position="394"/>
    </location>
</feature>
<evidence type="ECO:0000313" key="19">
    <source>
        <dbReference type="EMBL" id="KNF08875.1"/>
    </source>
</evidence>
<evidence type="ECO:0000256" key="7">
    <source>
        <dbReference type="ARBA" id="ARBA00022679"/>
    </source>
</evidence>
<dbReference type="GO" id="GO:0005524">
    <property type="term" value="F:ATP binding"/>
    <property type="evidence" value="ECO:0007669"/>
    <property type="project" value="UniProtKB-KW"/>
</dbReference>
<dbReference type="InterPro" id="IPR045865">
    <property type="entry name" value="ACT-like_dom_sf"/>
</dbReference>
<keyword evidence="6 16" id="KW-0028">Amino-acid biosynthesis</keyword>
<dbReference type="InterPro" id="IPR001048">
    <property type="entry name" value="Asp/Glu/Uridylate_kinase"/>
</dbReference>
<keyword evidence="8 14" id="KW-0547">Nucleotide-binding</keyword>
<dbReference type="SUPFAM" id="SSF55021">
    <property type="entry name" value="ACT-like"/>
    <property type="match status" value="2"/>
</dbReference>
<reference evidence="20" key="1">
    <citation type="submission" date="2015-07" db="EMBL/GenBank/DDBJ databases">
        <title>Draft genome sequence of the purine-degrading Gottschalkia purinilyticum DSM 1384 (formerly Clostridium purinilyticum).</title>
        <authorList>
            <person name="Poehlein A."/>
            <person name="Schiel-Bengelsdorf B."/>
            <person name="Bengelsdorf F.R."/>
            <person name="Daniel R."/>
            <person name="Duerre P."/>
        </authorList>
    </citation>
    <scope>NUCLEOTIDE SEQUENCE [LARGE SCALE GENOMIC DNA]</scope>
    <source>
        <strain evidence="20">DSM 1384</strain>
    </source>
</reference>
<dbReference type="GO" id="GO:0005829">
    <property type="term" value="C:cytosol"/>
    <property type="evidence" value="ECO:0007669"/>
    <property type="project" value="TreeGrafter"/>
</dbReference>
<dbReference type="Gene3D" id="3.30.2130.10">
    <property type="entry name" value="VC0802-like"/>
    <property type="match status" value="1"/>
</dbReference>
<comment type="caution">
    <text evidence="19">The sequence shown here is derived from an EMBL/GenBank/DDBJ whole genome shotgun (WGS) entry which is preliminary data.</text>
</comment>
<keyword evidence="11" id="KW-0220">Diaminopimelate biosynthesis</keyword>
<evidence type="ECO:0000256" key="2">
    <source>
        <dbReference type="ARBA" id="ARBA00004766"/>
    </source>
</evidence>
<evidence type="ECO:0000256" key="10">
    <source>
        <dbReference type="ARBA" id="ARBA00022840"/>
    </source>
</evidence>
<proteinExistence type="inferred from homology"/>
<dbReference type="NCBIfam" id="TIGR00657">
    <property type="entry name" value="asp_kinases"/>
    <property type="match status" value="1"/>
</dbReference>
<evidence type="ECO:0000256" key="9">
    <source>
        <dbReference type="ARBA" id="ARBA00022777"/>
    </source>
</evidence>
<dbReference type="UniPathway" id="UPA00050">
    <property type="reaction ID" value="UER00461"/>
</dbReference>
<dbReference type="InterPro" id="IPR018042">
    <property type="entry name" value="Aspartate_kinase_CS"/>
</dbReference>
<gene>
    <name evidence="19" type="primary">dagG</name>
    <name evidence="19" type="ORF">CLPU_5c01820</name>
</gene>
<evidence type="ECO:0000256" key="6">
    <source>
        <dbReference type="ARBA" id="ARBA00022605"/>
    </source>
</evidence>
<keyword evidence="7 15" id="KW-0808">Transferase</keyword>
<feature type="binding site" evidence="14">
    <location>
        <begin position="212"/>
        <end position="213"/>
    </location>
    <ligand>
        <name>ATP</name>
        <dbReference type="ChEBI" id="CHEBI:30616"/>
    </ligand>
</feature>
<keyword evidence="12" id="KW-0457">Lysine biosynthesis</keyword>
<dbReference type="EC" id="2.7.2.4" evidence="15"/>
<dbReference type="GO" id="GO:0009090">
    <property type="term" value="P:homoserine biosynthetic process"/>
    <property type="evidence" value="ECO:0007669"/>
    <property type="project" value="TreeGrafter"/>
</dbReference>
<dbReference type="UniPathway" id="UPA00051">
    <property type="reaction ID" value="UER00462"/>
</dbReference>
<feature type="binding site" evidence="14">
    <location>
        <position position="77"/>
    </location>
    <ligand>
        <name>substrate</name>
    </ligand>
</feature>
<evidence type="ECO:0000256" key="11">
    <source>
        <dbReference type="ARBA" id="ARBA00022915"/>
    </source>
</evidence>
<dbReference type="InterPro" id="IPR001341">
    <property type="entry name" value="Asp_kinase"/>
</dbReference>
<evidence type="ECO:0000313" key="20">
    <source>
        <dbReference type="Proteomes" id="UP000037267"/>
    </source>
</evidence>
<dbReference type="STRING" id="1503.CLPU_5c01820"/>
<name>A0A0L0WBV1_GOTPU</name>
<dbReference type="SUPFAM" id="SSF53633">
    <property type="entry name" value="Carbamate kinase-like"/>
    <property type="match status" value="1"/>
</dbReference>
<accession>A0A0L0WBV1</accession>
<dbReference type="RefSeq" id="WP_050354966.1">
    <property type="nucleotide sequence ID" value="NZ_LGSS01000005.1"/>
</dbReference>
<dbReference type="Pfam" id="PF13840">
    <property type="entry name" value="ACT_7"/>
    <property type="match status" value="1"/>
</dbReference>
<comment type="catalytic activity">
    <reaction evidence="13 15">
        <text>L-aspartate + ATP = 4-phospho-L-aspartate + ADP</text>
        <dbReference type="Rhea" id="RHEA:23776"/>
        <dbReference type="ChEBI" id="CHEBI:29991"/>
        <dbReference type="ChEBI" id="CHEBI:30616"/>
        <dbReference type="ChEBI" id="CHEBI:57535"/>
        <dbReference type="ChEBI" id="CHEBI:456216"/>
        <dbReference type="EC" id="2.7.2.4"/>
    </reaction>
</comment>
<comment type="pathway">
    <text evidence="4 16">Amino-acid biosynthesis; L-threonine biosynthesis; L-threonine from L-aspartate: step 1/5.</text>
</comment>
<evidence type="ECO:0000256" key="4">
    <source>
        <dbReference type="ARBA" id="ARBA00005139"/>
    </source>
</evidence>
<dbReference type="GO" id="GO:0009088">
    <property type="term" value="P:threonine biosynthetic process"/>
    <property type="evidence" value="ECO:0007669"/>
    <property type="project" value="UniProtKB-UniPathway"/>
</dbReference>
<keyword evidence="20" id="KW-1185">Reference proteome</keyword>
<protein>
    <recommendedName>
        <fullName evidence="15">Aspartokinase</fullName>
        <ecNumber evidence="15">2.7.2.4</ecNumber>
    </recommendedName>
</protein>
<feature type="binding site" evidence="14">
    <location>
        <begin position="176"/>
        <end position="177"/>
    </location>
    <ligand>
        <name>ATP</name>
        <dbReference type="ChEBI" id="CHEBI:30616"/>
    </ligand>
</feature>
<dbReference type="UniPathway" id="UPA00034">
    <property type="reaction ID" value="UER00015"/>
</dbReference>
<evidence type="ECO:0000259" key="18">
    <source>
        <dbReference type="Pfam" id="PF13840"/>
    </source>
</evidence>
<keyword evidence="9 15" id="KW-0418">Kinase</keyword>
<evidence type="ECO:0000256" key="5">
    <source>
        <dbReference type="ARBA" id="ARBA00010122"/>
    </source>
</evidence>
<evidence type="ECO:0000259" key="17">
    <source>
        <dbReference type="Pfam" id="PF00696"/>
    </source>
</evidence>
<dbReference type="EMBL" id="LGSS01000005">
    <property type="protein sequence ID" value="KNF08875.1"/>
    <property type="molecule type" value="Genomic_DNA"/>
</dbReference>
<comment type="pathway">
    <text evidence="2 16">Amino-acid biosynthesis; L-lysine biosynthesis via DAP pathway; (S)-tetrahydrodipicolinate from L-aspartate: step 1/4.</text>
</comment>
<dbReference type="NCBIfam" id="NF006068">
    <property type="entry name" value="PRK08210.1"/>
    <property type="match status" value="1"/>
</dbReference>
<evidence type="ECO:0000256" key="3">
    <source>
        <dbReference type="ARBA" id="ARBA00004986"/>
    </source>
</evidence>
<evidence type="ECO:0000256" key="14">
    <source>
        <dbReference type="PIRSR" id="PIRSR000726-1"/>
    </source>
</evidence>
<organism evidence="19 20">
    <name type="scientific">Gottschalkia purinilytica</name>
    <name type="common">Clostridium purinilyticum</name>
    <dbReference type="NCBI Taxonomy" id="1503"/>
    <lineage>
        <taxon>Bacteria</taxon>
        <taxon>Bacillati</taxon>
        <taxon>Bacillota</taxon>
        <taxon>Tissierellia</taxon>
        <taxon>Tissierellales</taxon>
        <taxon>Gottschalkiaceae</taxon>
        <taxon>Gottschalkia</taxon>
    </lineage>
</organism>
<dbReference type="InterPro" id="IPR005260">
    <property type="entry name" value="Asp_kin_monofn"/>
</dbReference>
<dbReference type="Gene3D" id="3.40.1160.10">
    <property type="entry name" value="Acetylglutamate kinase-like"/>
    <property type="match status" value="1"/>
</dbReference>
<dbReference type="PATRIC" id="fig|1503.3.peg.2708"/>
<dbReference type="PIRSF" id="PIRSF000726">
    <property type="entry name" value="Asp_kin"/>
    <property type="match status" value="1"/>
</dbReference>
<dbReference type="InterPro" id="IPR027795">
    <property type="entry name" value="CASTOR_ACT_dom"/>
</dbReference>
<dbReference type="AlphaFoldDB" id="A0A0L0WBV1"/>
<evidence type="ECO:0000256" key="1">
    <source>
        <dbReference type="ARBA" id="ARBA00003121"/>
    </source>
</evidence>
<sequence>MNIIVQKFGGTSVANDQNREKVAQKIINKYNEGYSVVVVVSAIGRSGDPYSTDSLLSLIDKKITKSREIDLLMTCGETISAVVLSNLLTKKGYKNIVLNGYQAGIMTDENFGNAKVLNVSPERIINNLKEKKIVIVTGFQGASINGEVTTLGRGGSDTSAVIIGEALNSEYVEIYTDVDGIMTADPRVVPNAKLLKRMCYLEVYQLAEEGAKVIHPRAVEVAERSNIKLIVRNTLSDCEGTIIAGTNNSLDKSIGEYDQDVISAITYKKERVQIIVKTKEENDDLLTSISDQNVSIDLINIFTDKKIFTINNEDLNIIQDILNKEEYEYEIIEDCCKLSLIGHGMRGIPGVMARIYKSLSDNNIKILQSADSHTTIWCLVRCEDGDNALKVLHEEFQLGR</sequence>
<evidence type="ECO:0000256" key="8">
    <source>
        <dbReference type="ARBA" id="ARBA00022741"/>
    </source>
</evidence>
<comment type="similarity">
    <text evidence="5 15">Belongs to the aspartokinase family.</text>
</comment>
<evidence type="ECO:0000256" key="12">
    <source>
        <dbReference type="ARBA" id="ARBA00023154"/>
    </source>
</evidence>
<dbReference type="OrthoDB" id="9799110at2"/>
<dbReference type="PANTHER" id="PTHR21499">
    <property type="entry name" value="ASPARTATE KINASE"/>
    <property type="match status" value="1"/>
</dbReference>
<evidence type="ECO:0000256" key="15">
    <source>
        <dbReference type="RuleBase" id="RU003448"/>
    </source>
</evidence>
<evidence type="ECO:0000256" key="16">
    <source>
        <dbReference type="RuleBase" id="RU004249"/>
    </source>
</evidence>
<dbReference type="PROSITE" id="PS00324">
    <property type="entry name" value="ASPARTOKINASE"/>
    <property type="match status" value="1"/>
</dbReference>
<dbReference type="Pfam" id="PF00696">
    <property type="entry name" value="AA_kinase"/>
    <property type="match status" value="1"/>
</dbReference>
<dbReference type="PANTHER" id="PTHR21499:SF3">
    <property type="entry name" value="ASPARTOKINASE"/>
    <property type="match status" value="1"/>
</dbReference>
<dbReference type="Proteomes" id="UP000037267">
    <property type="component" value="Unassembled WGS sequence"/>
</dbReference>
<dbReference type="GO" id="GO:0004072">
    <property type="term" value="F:aspartate kinase activity"/>
    <property type="evidence" value="ECO:0007669"/>
    <property type="project" value="UniProtKB-EC"/>
</dbReference>
<feature type="domain" description="Aspartate/glutamate/uridylate kinase" evidence="17">
    <location>
        <begin position="2"/>
        <end position="233"/>
    </location>
</feature>
<dbReference type="InterPro" id="IPR036393">
    <property type="entry name" value="AceGlu_kinase-like_sf"/>
</dbReference>
<feature type="binding site" evidence="14">
    <location>
        <begin position="7"/>
        <end position="10"/>
    </location>
    <ligand>
        <name>ATP</name>
        <dbReference type="ChEBI" id="CHEBI:30616"/>
    </ligand>
</feature>
<dbReference type="GO" id="GO:0019877">
    <property type="term" value="P:diaminopimelate biosynthetic process"/>
    <property type="evidence" value="ECO:0007669"/>
    <property type="project" value="UniProtKB-KW"/>
</dbReference>
<evidence type="ECO:0000256" key="13">
    <source>
        <dbReference type="ARBA" id="ARBA00047872"/>
    </source>
</evidence>
<comment type="pathway">
    <text evidence="3 16">Amino-acid biosynthesis; L-methionine biosynthesis via de novo pathway; L-homoserine from L-aspartate: step 1/3.</text>
</comment>
<keyword evidence="10 14" id="KW-0067">ATP-binding</keyword>
<dbReference type="GO" id="GO:0009089">
    <property type="term" value="P:lysine biosynthetic process via diaminopimelate"/>
    <property type="evidence" value="ECO:0007669"/>
    <property type="project" value="UniProtKB-UniPathway"/>
</dbReference>